<sequence>MVWDILLQAAAAFVVGAAAGYAFVAIVEALSRAFARLWDSLVATVKEIWGYVTEATKYYLALVAQFLDNNWSKIESYLRQEFGYSREWLLAVFQDGLDTILAFVEPGQTYRPPFVISVRPVNQEEGVQLPTVQNPIVTKLTV</sequence>
<protein>
    <submittedName>
        <fullName evidence="2">Uncharacterized protein</fullName>
    </submittedName>
</protein>
<dbReference type="EMBL" id="DSPX01000193">
    <property type="protein sequence ID" value="HGG02585.1"/>
    <property type="molecule type" value="Genomic_DNA"/>
</dbReference>
<keyword evidence="1" id="KW-0812">Transmembrane</keyword>
<evidence type="ECO:0000256" key="1">
    <source>
        <dbReference type="SAM" id="Phobius"/>
    </source>
</evidence>
<proteinExistence type="predicted"/>
<dbReference type="AlphaFoldDB" id="A0A7C3ZMJ0"/>
<reference evidence="2" key="1">
    <citation type="journal article" date="2020" name="mSystems">
        <title>Genome- and Community-Level Interaction Insights into Carbon Utilization and Element Cycling Functions of Hydrothermarchaeota in Hydrothermal Sediment.</title>
        <authorList>
            <person name="Zhou Z."/>
            <person name="Liu Y."/>
            <person name="Xu W."/>
            <person name="Pan J."/>
            <person name="Luo Z.H."/>
            <person name="Li M."/>
        </authorList>
    </citation>
    <scope>NUCLEOTIDE SEQUENCE [LARGE SCALE GENOMIC DNA]</scope>
    <source>
        <strain evidence="2">SpSt-374</strain>
    </source>
</reference>
<feature type="transmembrane region" description="Helical" evidence="1">
    <location>
        <begin position="6"/>
        <end position="27"/>
    </location>
</feature>
<name>A0A7C3ZMJ0_9CYAN</name>
<keyword evidence="1" id="KW-0472">Membrane</keyword>
<organism evidence="2">
    <name type="scientific">Planktothricoides sp. SpSt-374</name>
    <dbReference type="NCBI Taxonomy" id="2282167"/>
    <lineage>
        <taxon>Bacteria</taxon>
        <taxon>Bacillati</taxon>
        <taxon>Cyanobacteriota</taxon>
        <taxon>Cyanophyceae</taxon>
        <taxon>Oscillatoriophycideae</taxon>
        <taxon>Oscillatoriales</taxon>
        <taxon>Oscillatoriaceae</taxon>
        <taxon>Planktothricoides</taxon>
    </lineage>
</organism>
<gene>
    <name evidence="2" type="ORF">ENR15_18570</name>
</gene>
<comment type="caution">
    <text evidence="2">The sequence shown here is derived from an EMBL/GenBank/DDBJ whole genome shotgun (WGS) entry which is preliminary data.</text>
</comment>
<evidence type="ECO:0000313" key="2">
    <source>
        <dbReference type="EMBL" id="HGG02585.1"/>
    </source>
</evidence>
<keyword evidence="1" id="KW-1133">Transmembrane helix</keyword>
<accession>A0A7C3ZMJ0</accession>